<dbReference type="EMBL" id="CAJNNV010025441">
    <property type="protein sequence ID" value="CAE8614516.1"/>
    <property type="molecule type" value="Genomic_DNA"/>
</dbReference>
<dbReference type="Proteomes" id="UP000654075">
    <property type="component" value="Unassembled WGS sequence"/>
</dbReference>
<keyword evidence="2" id="KW-1185">Reference proteome</keyword>
<reference evidence="1" key="1">
    <citation type="submission" date="2021-02" db="EMBL/GenBank/DDBJ databases">
        <authorList>
            <person name="Dougan E. K."/>
            <person name="Rhodes N."/>
            <person name="Thang M."/>
            <person name="Chan C."/>
        </authorList>
    </citation>
    <scope>NUCLEOTIDE SEQUENCE</scope>
</reference>
<dbReference type="SUPFAM" id="SSF50370">
    <property type="entry name" value="Ricin B-like lectins"/>
    <property type="match status" value="1"/>
</dbReference>
<organism evidence="1 2">
    <name type="scientific">Polarella glacialis</name>
    <name type="common">Dinoflagellate</name>
    <dbReference type="NCBI Taxonomy" id="89957"/>
    <lineage>
        <taxon>Eukaryota</taxon>
        <taxon>Sar</taxon>
        <taxon>Alveolata</taxon>
        <taxon>Dinophyceae</taxon>
        <taxon>Suessiales</taxon>
        <taxon>Suessiaceae</taxon>
        <taxon>Polarella</taxon>
    </lineage>
</organism>
<evidence type="ECO:0000313" key="2">
    <source>
        <dbReference type="Proteomes" id="UP000654075"/>
    </source>
</evidence>
<dbReference type="InterPro" id="IPR035992">
    <property type="entry name" value="Ricin_B-like_lectins"/>
</dbReference>
<protein>
    <submittedName>
        <fullName evidence="1">Uncharacterized protein</fullName>
    </submittedName>
</protein>
<proteinExistence type="predicted"/>
<name>A0A813FK16_POLGL</name>
<dbReference type="AlphaFoldDB" id="A0A813FK16"/>
<dbReference type="PROSITE" id="PS50231">
    <property type="entry name" value="RICIN_B_LECTIN"/>
    <property type="match status" value="1"/>
</dbReference>
<gene>
    <name evidence="1" type="ORF">PGLA1383_LOCUS32239</name>
</gene>
<evidence type="ECO:0000313" key="1">
    <source>
        <dbReference type="EMBL" id="CAE8614516.1"/>
    </source>
</evidence>
<accession>A0A813FK16</accession>
<comment type="caution">
    <text evidence="1">The sequence shown here is derived from an EMBL/GenBank/DDBJ whole genome shotgun (WGS) entry which is preliminary data.</text>
</comment>
<sequence>MPEAYFLSRRTWQVTYGLQTSGCNRAGKMTKAALISEFGKPQLRLAIKKVDPRSHKPCPHKKVDPKLAIKKMDPKLASIKPKALLQANRSSSLWLSVQLAEDSKTTWWMDASSLQLRVEDPNLLPEKDWCIRLRETTPNAPGSLEVVECSVLSGDHAWMVDHVYRLRSSQDNLCARNNASTLIVVKCDSKDVQPEQLTWFIERGHCSIGMDLVDSAAKLWDYSVATSAGTLEKELLIKTLHYEPDLRRTQAFDNETFRLYVTSTEACLVTGDEWSLEVMNGWKILYHTYHRLVTKPCSKLSGDQGLFYFDGGRLRDKQRDQCLDKTWTNLNKTITGYDSLGMKKCFPGKAWGPFSKINQLWDWDGDMLLTSAG</sequence>